<dbReference type="NCBIfam" id="NF047838">
    <property type="entry name" value="SCO4402_fam"/>
    <property type="match status" value="1"/>
</dbReference>
<name>A0ABZ2CA55_9PROT</name>
<geneLocation type="plasmid" evidence="1 2">
    <name>pBealeia5</name>
</geneLocation>
<dbReference type="Pfam" id="PF25656">
    <property type="entry name" value="DUF7945"/>
    <property type="match status" value="1"/>
</dbReference>
<sequence length="140" mass="16142">MKGSDVKYPGMRIELLEEVCILSEPEIQKGWFDSNFKHSFSDSISFYILTLIDAMPCEDKPPDAIGVVFRNYEELVYVHFLHTTLLRAINTIDENQSDEDYFNSPLWQDVIEAAKQAHAVLMKDEDLEALAEAERNRVVE</sequence>
<evidence type="ECO:0000313" key="1">
    <source>
        <dbReference type="EMBL" id="WVX67828.1"/>
    </source>
</evidence>
<keyword evidence="2" id="KW-1185">Reference proteome</keyword>
<dbReference type="Proteomes" id="UP001330434">
    <property type="component" value="Plasmid pBealeia5"/>
</dbReference>
<reference evidence="1 2" key="1">
    <citation type="journal article" date="2024" name="Environ. Microbiol.">
        <title>Novel evolutionary insights on the interactions of the Holosporales (Alphaproteobacteria) with eukaryotic hosts from comparative genomics.</title>
        <authorList>
            <person name="Giovannini M."/>
            <person name="Petroni G."/>
            <person name="Castelli M."/>
        </authorList>
    </citation>
    <scope>NUCLEOTIDE SEQUENCE [LARGE SCALE GENOMIC DNA]</scope>
    <source>
        <strain evidence="1 2">US_Bl 15I1</strain>
    </source>
</reference>
<protein>
    <submittedName>
        <fullName evidence="1">Uncharacterized protein</fullName>
    </submittedName>
</protein>
<dbReference type="RefSeq" id="WP_338453821.1">
    <property type="nucleotide sequence ID" value="NZ_CP133275.1"/>
</dbReference>
<keyword evidence="1" id="KW-0614">Plasmid</keyword>
<accession>A0ABZ2CA55</accession>
<proteinExistence type="predicted"/>
<gene>
    <name evidence="1" type="ORF">Bealeia1_02047</name>
</gene>
<dbReference type="EMBL" id="CP133275">
    <property type="protein sequence ID" value="WVX67828.1"/>
    <property type="molecule type" value="Genomic_DNA"/>
</dbReference>
<organism evidence="1 2">
    <name type="scientific">Candidatus Bealeia paramacronuclearis</name>
    <dbReference type="NCBI Taxonomy" id="1921001"/>
    <lineage>
        <taxon>Bacteria</taxon>
        <taxon>Pseudomonadati</taxon>
        <taxon>Pseudomonadota</taxon>
        <taxon>Alphaproteobacteria</taxon>
        <taxon>Holosporales</taxon>
        <taxon>Holosporaceae</taxon>
        <taxon>Candidatus Bealeia</taxon>
    </lineage>
</organism>
<evidence type="ECO:0000313" key="2">
    <source>
        <dbReference type="Proteomes" id="UP001330434"/>
    </source>
</evidence>
<dbReference type="InterPro" id="IPR057705">
    <property type="entry name" value="DUF7945"/>
</dbReference>